<dbReference type="Proteomes" id="UP000580250">
    <property type="component" value="Unassembled WGS sequence"/>
</dbReference>
<organism evidence="3 4">
    <name type="scientific">Meloidogyne enterolobii</name>
    <name type="common">Root-knot nematode worm</name>
    <name type="synonym">Meloidogyne mayaguensis</name>
    <dbReference type="NCBI Taxonomy" id="390850"/>
    <lineage>
        <taxon>Eukaryota</taxon>
        <taxon>Metazoa</taxon>
        <taxon>Ecdysozoa</taxon>
        <taxon>Nematoda</taxon>
        <taxon>Chromadorea</taxon>
        <taxon>Rhabditida</taxon>
        <taxon>Tylenchina</taxon>
        <taxon>Tylenchomorpha</taxon>
        <taxon>Tylenchoidea</taxon>
        <taxon>Meloidogynidae</taxon>
        <taxon>Meloidogyninae</taxon>
        <taxon>Meloidogyne</taxon>
    </lineage>
</organism>
<dbReference type="Gene3D" id="1.10.357.40">
    <property type="entry name" value="YbiA-like"/>
    <property type="match status" value="1"/>
</dbReference>
<evidence type="ECO:0000259" key="2">
    <source>
        <dbReference type="Pfam" id="PF08719"/>
    </source>
</evidence>
<dbReference type="EMBL" id="CAJEWN010000113">
    <property type="protein sequence ID" value="CAD2165861.1"/>
    <property type="molecule type" value="Genomic_DNA"/>
</dbReference>
<protein>
    <recommendedName>
        <fullName evidence="2">NADAR domain-containing protein</fullName>
    </recommendedName>
</protein>
<evidence type="ECO:0000256" key="1">
    <source>
        <dbReference type="SAM" id="MobiDB-lite"/>
    </source>
</evidence>
<comment type="caution">
    <text evidence="3">The sequence shown here is derived from an EMBL/GenBank/DDBJ whole genome shotgun (WGS) entry which is preliminary data.</text>
</comment>
<dbReference type="SUPFAM" id="SSF143990">
    <property type="entry name" value="YbiA-like"/>
    <property type="match status" value="1"/>
</dbReference>
<gene>
    <name evidence="3" type="ORF">MENT_LOCUS17440</name>
</gene>
<proteinExistence type="predicted"/>
<dbReference type="CDD" id="cd15457">
    <property type="entry name" value="NADAR"/>
    <property type="match status" value="1"/>
</dbReference>
<feature type="compositionally biased region" description="Gly residues" evidence="1">
    <location>
        <begin position="62"/>
        <end position="93"/>
    </location>
</feature>
<reference evidence="3 4" key="1">
    <citation type="submission" date="2020-08" db="EMBL/GenBank/DDBJ databases">
        <authorList>
            <person name="Koutsovoulos G."/>
            <person name="Danchin GJ E."/>
        </authorList>
    </citation>
    <scope>NUCLEOTIDE SEQUENCE [LARGE SCALE GENOMIC DNA]</scope>
</reference>
<evidence type="ECO:0000313" key="4">
    <source>
        <dbReference type="Proteomes" id="UP000580250"/>
    </source>
</evidence>
<dbReference type="InterPro" id="IPR012816">
    <property type="entry name" value="NADAR"/>
</dbReference>
<accession>A0A6V7UUQ7</accession>
<dbReference type="OrthoDB" id="206452at2759"/>
<dbReference type="AlphaFoldDB" id="A0A6V7UUQ7"/>
<name>A0A6V7UUQ7_MELEN</name>
<dbReference type="Pfam" id="PF08719">
    <property type="entry name" value="NADAR"/>
    <property type="match status" value="1"/>
</dbReference>
<dbReference type="InterPro" id="IPR037238">
    <property type="entry name" value="YbiA-like_sf"/>
</dbReference>
<evidence type="ECO:0000313" key="3">
    <source>
        <dbReference type="EMBL" id="CAD2165861.1"/>
    </source>
</evidence>
<sequence>MDNFRVVRNFGEYAGNEGYATSLADQRAVARAAAAPWYTGHMNMYEDFGAFAPQPLSSAIGGGGGGSGGGSGGAGSGGGRKGGGGGSGQGGRYGMQRYPMKQRNVRRQHIQYPYSPVPDNVPHKEISVTSNSCFCFHGYANIFTLQHRFDFIIDGETYKSIDQYYQQQKVKDLTGISSGKFTDGSTRDYSSLARELLRQASIKRSDVESWRTGRGLDVIQKAILEKLRQCQDMRNALTSTGDKILVQSFGGDDYYGSGTPAKYVKDWCSGIEKNKGSLKFPMVFPLTEEYVKYIPVIGKGKNVLGALFMILREKLNNSQLDDLNFSFSKSASVGGGQTGMDFTVDSNS</sequence>
<feature type="domain" description="NADAR" evidence="2">
    <location>
        <begin position="130"/>
        <end position="315"/>
    </location>
</feature>
<feature type="region of interest" description="Disordered" evidence="1">
    <location>
        <begin position="62"/>
        <end position="95"/>
    </location>
</feature>